<accession>A0A7G9QIM8</accession>
<dbReference type="AlphaFoldDB" id="A0A7G9QIM8"/>
<keyword evidence="2" id="KW-1185">Reference proteome</keyword>
<evidence type="ECO:0000313" key="2">
    <source>
        <dbReference type="Proteomes" id="UP000515806"/>
    </source>
</evidence>
<proteinExistence type="predicted"/>
<sequence length="75" mass="8654">MEKQLAKYGVPAEGIVTKLYIQRNRNSQTPYAIFTYKLNNKIWMQEVINTNSSLQVGDTLMLLCAKTDPEIFKIE</sequence>
<dbReference type="EMBL" id="CP060723">
    <property type="protein sequence ID" value="QNN43203.1"/>
    <property type="molecule type" value="Genomic_DNA"/>
</dbReference>
<gene>
    <name evidence="1" type="ORF">H9L23_03620</name>
</gene>
<evidence type="ECO:0000313" key="1">
    <source>
        <dbReference type="EMBL" id="QNN43203.1"/>
    </source>
</evidence>
<protein>
    <submittedName>
        <fullName evidence="1">Uncharacterized protein</fullName>
    </submittedName>
</protein>
<reference evidence="1 2" key="1">
    <citation type="submission" date="2020-08" db="EMBL/GenBank/DDBJ databases">
        <title>Genome sequence of Pedobacter roseus KACC 11594T.</title>
        <authorList>
            <person name="Hyun D.-W."/>
            <person name="Bae J.-W."/>
        </authorList>
    </citation>
    <scope>NUCLEOTIDE SEQUENCE [LARGE SCALE GENOMIC DNA]</scope>
    <source>
        <strain evidence="1 2">KACC 11594</strain>
    </source>
</reference>
<organism evidence="1 2">
    <name type="scientific">Pedobacter roseus</name>
    <dbReference type="NCBI Taxonomy" id="336820"/>
    <lineage>
        <taxon>Bacteria</taxon>
        <taxon>Pseudomonadati</taxon>
        <taxon>Bacteroidota</taxon>
        <taxon>Sphingobacteriia</taxon>
        <taxon>Sphingobacteriales</taxon>
        <taxon>Sphingobacteriaceae</taxon>
        <taxon>Pedobacter</taxon>
    </lineage>
</organism>
<dbReference type="Proteomes" id="UP000515806">
    <property type="component" value="Chromosome"/>
</dbReference>
<dbReference type="RefSeq" id="WP_187593709.1">
    <property type="nucleotide sequence ID" value="NZ_CP060723.1"/>
</dbReference>
<dbReference type="KEGG" id="proe:H9L23_03620"/>
<name>A0A7G9QIM8_9SPHI</name>